<dbReference type="InterPro" id="IPR000210">
    <property type="entry name" value="BTB/POZ_dom"/>
</dbReference>
<reference evidence="2 3" key="1">
    <citation type="submission" date="2016-03" db="EMBL/GenBank/DDBJ databases">
        <authorList>
            <person name="Ploux O."/>
        </authorList>
    </citation>
    <scope>NUCLEOTIDE SEQUENCE [LARGE SCALE GENOMIC DNA]</scope>
    <source>
        <strain evidence="2 3">URUG2</strain>
    </source>
</reference>
<dbReference type="EMBL" id="FJUY01000001">
    <property type="protein sequence ID" value="CZT14599.1"/>
    <property type="molecule type" value="Genomic_DNA"/>
</dbReference>
<dbReference type="GeneID" id="35595950"/>
<dbReference type="Gene3D" id="3.30.710.10">
    <property type="entry name" value="Potassium Channel Kv1.1, Chain A"/>
    <property type="match status" value="1"/>
</dbReference>
<dbReference type="STRING" id="112498.A0A2D3UZG3"/>
<evidence type="ECO:0000313" key="3">
    <source>
        <dbReference type="Proteomes" id="UP000225277"/>
    </source>
</evidence>
<evidence type="ECO:0000259" key="1">
    <source>
        <dbReference type="PROSITE" id="PS50097"/>
    </source>
</evidence>
<feature type="domain" description="BTB" evidence="1">
    <location>
        <begin position="22"/>
        <end position="80"/>
    </location>
</feature>
<dbReference type="PANTHER" id="PTHR47843:SF5">
    <property type="entry name" value="BTB_POZ DOMAIN PROTEIN"/>
    <property type="match status" value="1"/>
</dbReference>
<gene>
    <name evidence="2" type="ORF">RCC_00574</name>
</gene>
<protein>
    <recommendedName>
        <fullName evidence="1">BTB domain-containing protein</fullName>
    </recommendedName>
</protein>
<evidence type="ECO:0000313" key="2">
    <source>
        <dbReference type="EMBL" id="CZT14599.1"/>
    </source>
</evidence>
<dbReference type="RefSeq" id="XP_023621496.1">
    <property type="nucleotide sequence ID" value="XM_023765728.1"/>
</dbReference>
<dbReference type="AlphaFoldDB" id="A0A2D3UZG3"/>
<dbReference type="Pfam" id="PF00651">
    <property type="entry name" value="BTB"/>
    <property type="match status" value="1"/>
</dbReference>
<dbReference type="PROSITE" id="PS50097">
    <property type="entry name" value="BTB"/>
    <property type="match status" value="1"/>
</dbReference>
<dbReference type="CDD" id="cd18186">
    <property type="entry name" value="BTB_POZ_ZBTB_KLHL-like"/>
    <property type="match status" value="1"/>
</dbReference>
<accession>A0A2D3UZG3</accession>
<dbReference type="OrthoDB" id="3644790at2759"/>
<name>A0A2D3UZG3_9PEZI</name>
<dbReference type="PANTHER" id="PTHR47843">
    <property type="entry name" value="BTB DOMAIN-CONTAINING PROTEIN-RELATED"/>
    <property type="match status" value="1"/>
</dbReference>
<organism evidence="2 3">
    <name type="scientific">Ramularia collo-cygni</name>
    <dbReference type="NCBI Taxonomy" id="112498"/>
    <lineage>
        <taxon>Eukaryota</taxon>
        <taxon>Fungi</taxon>
        <taxon>Dikarya</taxon>
        <taxon>Ascomycota</taxon>
        <taxon>Pezizomycotina</taxon>
        <taxon>Dothideomycetes</taxon>
        <taxon>Dothideomycetidae</taxon>
        <taxon>Mycosphaerellales</taxon>
        <taxon>Mycosphaerellaceae</taxon>
        <taxon>Ramularia</taxon>
    </lineage>
</organism>
<keyword evidence="3" id="KW-1185">Reference proteome</keyword>
<dbReference type="InterPro" id="IPR011333">
    <property type="entry name" value="SKP1/BTB/POZ_sf"/>
</dbReference>
<dbReference type="Proteomes" id="UP000225277">
    <property type="component" value="Unassembled WGS sequence"/>
</dbReference>
<proteinExistence type="predicted"/>
<sequence length="247" mass="28144">MATNSSTKDGTLRRMYETEEWADLTIKTATKDFKVHKSIVCPACPFFHAACTNEFKESHTGIIHLEDSASVVDAILRHLYELPIEWLSYRQWDLEHAVTPGGSAAVMPTRRVGRAVSKMPKSKDVPTHERMKRILRKILDLELAVNKYDIKGINTTICASFLFHFEYILDIKCVVETGAEVFDEERPPNKTLRAVVAMETSWRLDEIIASPCAWEIFHSNEDYMKETVSPRVPRTIGEIFRGNPGTD</sequence>
<dbReference type="SUPFAM" id="SSF54695">
    <property type="entry name" value="POZ domain"/>
    <property type="match status" value="1"/>
</dbReference>